<comment type="caution">
    <text evidence="2">The sequence shown here is derived from an EMBL/GenBank/DDBJ whole genome shotgun (WGS) entry which is preliminary data.</text>
</comment>
<feature type="transmembrane region" description="Helical" evidence="1">
    <location>
        <begin position="117"/>
        <end position="137"/>
    </location>
</feature>
<name>A0A9D1SPI1_9FIRM</name>
<gene>
    <name evidence="2" type="ORF">IAD23_06575</name>
</gene>
<evidence type="ECO:0000313" key="2">
    <source>
        <dbReference type="EMBL" id="HIU69605.1"/>
    </source>
</evidence>
<feature type="transmembrane region" description="Helical" evidence="1">
    <location>
        <begin position="72"/>
        <end position="97"/>
    </location>
</feature>
<dbReference type="Proteomes" id="UP000824125">
    <property type="component" value="Unassembled WGS sequence"/>
</dbReference>
<protein>
    <submittedName>
        <fullName evidence="2">ABC transporter permease</fullName>
    </submittedName>
</protein>
<keyword evidence="1" id="KW-1133">Transmembrane helix</keyword>
<organism evidence="2 3">
    <name type="scientific">Candidatus Scybalenecus merdavium</name>
    <dbReference type="NCBI Taxonomy" id="2840939"/>
    <lineage>
        <taxon>Bacteria</taxon>
        <taxon>Bacillati</taxon>
        <taxon>Bacillota</taxon>
        <taxon>Clostridia</taxon>
        <taxon>Eubacteriales</taxon>
        <taxon>Oscillospiraceae</taxon>
        <taxon>Oscillospiraceae incertae sedis</taxon>
        <taxon>Candidatus Scybalenecus</taxon>
    </lineage>
</organism>
<reference evidence="2" key="2">
    <citation type="journal article" date="2021" name="PeerJ">
        <title>Extensive microbial diversity within the chicken gut microbiome revealed by metagenomics and culture.</title>
        <authorList>
            <person name="Gilroy R."/>
            <person name="Ravi A."/>
            <person name="Getino M."/>
            <person name="Pursley I."/>
            <person name="Horton D.L."/>
            <person name="Alikhan N.F."/>
            <person name="Baker D."/>
            <person name="Gharbi K."/>
            <person name="Hall N."/>
            <person name="Watson M."/>
            <person name="Adriaenssens E.M."/>
            <person name="Foster-Nyarko E."/>
            <person name="Jarju S."/>
            <person name="Secka A."/>
            <person name="Antonio M."/>
            <person name="Oren A."/>
            <person name="Chaudhuri R.R."/>
            <person name="La Ragione R."/>
            <person name="Hildebrand F."/>
            <person name="Pallen M.J."/>
        </authorList>
    </citation>
    <scope>NUCLEOTIDE SEQUENCE</scope>
    <source>
        <strain evidence="2">CHK176-6737</strain>
    </source>
</reference>
<keyword evidence="1" id="KW-0472">Membrane</keyword>
<reference evidence="2" key="1">
    <citation type="submission" date="2020-10" db="EMBL/GenBank/DDBJ databases">
        <authorList>
            <person name="Gilroy R."/>
        </authorList>
    </citation>
    <scope>NUCLEOTIDE SEQUENCE</scope>
    <source>
        <strain evidence="2">CHK176-6737</strain>
    </source>
</reference>
<proteinExistence type="predicted"/>
<dbReference type="InterPro" id="IPR010540">
    <property type="entry name" value="CmpB_TMEM229"/>
</dbReference>
<evidence type="ECO:0000313" key="3">
    <source>
        <dbReference type="Proteomes" id="UP000824125"/>
    </source>
</evidence>
<dbReference type="AlphaFoldDB" id="A0A9D1SPI1"/>
<dbReference type="EMBL" id="DVNM01000035">
    <property type="protein sequence ID" value="HIU69605.1"/>
    <property type="molecule type" value="Genomic_DNA"/>
</dbReference>
<dbReference type="Pfam" id="PF06541">
    <property type="entry name" value="ABC_trans_CmpB"/>
    <property type="match status" value="1"/>
</dbReference>
<evidence type="ECO:0000256" key="1">
    <source>
        <dbReference type="SAM" id="Phobius"/>
    </source>
</evidence>
<accession>A0A9D1SPI1</accession>
<sequence length="224" mass="25978">MTIHHGLFQVCVWLFVVGGLLGVLMEGAWWRYRYGFWQTHTTLLWSPLCTIYSFGCVGCYVGALLFMEYNLLVRFFAFGITGTVVECAGGALVYYGLGMRAWDYSDSFLNFKGFVNLKMTFVWGLCGSLFQLLAPSLNRLLFRFGSPFWWYLSLALAAFLAVDTVFTSIVLYRWSRRHWGVPAKGRLFRFLDRRYTDEKMQKRFNNWYFVDTGSAETARTKSKA</sequence>
<feature type="transmembrane region" description="Helical" evidence="1">
    <location>
        <begin position="6"/>
        <end position="30"/>
    </location>
</feature>
<keyword evidence="1" id="KW-0812">Transmembrane</keyword>
<feature type="transmembrane region" description="Helical" evidence="1">
    <location>
        <begin position="42"/>
        <end position="66"/>
    </location>
</feature>
<feature type="transmembrane region" description="Helical" evidence="1">
    <location>
        <begin position="149"/>
        <end position="172"/>
    </location>
</feature>